<accession>A0A916XIW9</accession>
<name>A0A916XIW9_9ACTN</name>
<reference evidence="1" key="1">
    <citation type="journal article" date="2014" name="Int. J. Syst. Evol. Microbiol.">
        <title>Complete genome sequence of Corynebacterium casei LMG S-19264T (=DSM 44701T), isolated from a smear-ripened cheese.</title>
        <authorList>
            <consortium name="US DOE Joint Genome Institute (JGI-PGF)"/>
            <person name="Walter F."/>
            <person name="Albersmeier A."/>
            <person name="Kalinowski J."/>
            <person name="Ruckert C."/>
        </authorList>
    </citation>
    <scope>NUCLEOTIDE SEQUENCE</scope>
    <source>
        <strain evidence="1">CGMCC 1.15478</strain>
    </source>
</reference>
<keyword evidence="2" id="KW-1185">Reference proteome</keyword>
<evidence type="ECO:0000313" key="2">
    <source>
        <dbReference type="Proteomes" id="UP000641514"/>
    </source>
</evidence>
<dbReference type="Proteomes" id="UP000641514">
    <property type="component" value="Unassembled WGS sequence"/>
</dbReference>
<dbReference type="AlphaFoldDB" id="A0A916XIW9"/>
<proteinExistence type="predicted"/>
<reference evidence="1" key="2">
    <citation type="submission" date="2020-09" db="EMBL/GenBank/DDBJ databases">
        <authorList>
            <person name="Sun Q."/>
            <person name="Zhou Y."/>
        </authorList>
    </citation>
    <scope>NUCLEOTIDE SEQUENCE</scope>
    <source>
        <strain evidence="1">CGMCC 1.15478</strain>
    </source>
</reference>
<dbReference type="EMBL" id="BMJH01000003">
    <property type="protein sequence ID" value="GGC73806.1"/>
    <property type="molecule type" value="Genomic_DNA"/>
</dbReference>
<sequence length="79" mass="8443">MRGETTPSAGRTVRSLIDILCKNGVIAVDRESGLGRFTRDHTFPSATTSATVITGTSVNGSAAWKVQGTQVTYGQWSQR</sequence>
<evidence type="ECO:0000313" key="1">
    <source>
        <dbReference type="EMBL" id="GGC73806.1"/>
    </source>
</evidence>
<gene>
    <name evidence="1" type="ORF">GCM10011410_28710</name>
</gene>
<protein>
    <recommendedName>
        <fullName evidence="3">DUF4357 domain-containing protein</fullName>
    </recommendedName>
</protein>
<evidence type="ECO:0008006" key="3">
    <source>
        <dbReference type="Google" id="ProtNLM"/>
    </source>
</evidence>
<organism evidence="1 2">
    <name type="scientific">Hoyosella rhizosphaerae</name>
    <dbReference type="NCBI Taxonomy" id="1755582"/>
    <lineage>
        <taxon>Bacteria</taxon>
        <taxon>Bacillati</taxon>
        <taxon>Actinomycetota</taxon>
        <taxon>Actinomycetes</taxon>
        <taxon>Mycobacteriales</taxon>
        <taxon>Hoyosellaceae</taxon>
        <taxon>Hoyosella</taxon>
    </lineage>
</organism>
<comment type="caution">
    <text evidence="1">The sequence shown here is derived from an EMBL/GenBank/DDBJ whole genome shotgun (WGS) entry which is preliminary data.</text>
</comment>